<sequence>MRLGSLLAALFLVGCSPSVVYQKVYLPTKCHVKKAPRPSADLDTLEYLQELLVYVEILEKDLEHCTKQEPQETPK</sequence>
<dbReference type="AlphaFoldDB" id="A0A0K2XPY0"/>
<dbReference type="EMBL" id="CDMK01000003">
    <property type="protein sequence ID" value="CRI35023.1"/>
    <property type="molecule type" value="Genomic_DNA"/>
</dbReference>
<name>A0A0K2XPY0_HELHE</name>
<dbReference type="GeneID" id="76197517"/>
<dbReference type="RefSeq" id="WP_015106644.1">
    <property type="nucleotide sequence ID" value="NZ_AP026684.1"/>
</dbReference>
<keyword evidence="2" id="KW-1185">Reference proteome</keyword>
<protein>
    <submittedName>
        <fullName evidence="1">Uncharacterized protein</fullName>
    </submittedName>
</protein>
<evidence type="ECO:0000313" key="1">
    <source>
        <dbReference type="EMBL" id="CRI35023.1"/>
    </source>
</evidence>
<gene>
    <name evidence="1" type="ORF">HHE01_00210</name>
</gene>
<organism evidence="1 2">
    <name type="scientific">Helicobacter heilmannii</name>
    <dbReference type="NCBI Taxonomy" id="35817"/>
    <lineage>
        <taxon>Bacteria</taxon>
        <taxon>Pseudomonadati</taxon>
        <taxon>Campylobacterota</taxon>
        <taxon>Epsilonproteobacteria</taxon>
        <taxon>Campylobacterales</taxon>
        <taxon>Helicobacteraceae</taxon>
        <taxon>Helicobacter</taxon>
    </lineage>
</organism>
<dbReference type="Proteomes" id="UP000046090">
    <property type="component" value="Unassembled WGS sequence"/>
</dbReference>
<proteinExistence type="predicted"/>
<evidence type="ECO:0000313" key="2">
    <source>
        <dbReference type="Proteomes" id="UP000046090"/>
    </source>
</evidence>
<accession>A0A0K2XPY0</accession>
<dbReference type="PROSITE" id="PS51257">
    <property type="entry name" value="PROKAR_LIPOPROTEIN"/>
    <property type="match status" value="1"/>
</dbReference>
<reference evidence="2" key="1">
    <citation type="submission" date="2014-12" db="EMBL/GenBank/DDBJ databases">
        <authorList>
            <person name="Smet A."/>
        </authorList>
    </citation>
    <scope>NUCLEOTIDE SEQUENCE [LARGE SCALE GENOMIC DNA]</scope>
</reference>